<dbReference type="GO" id="GO:0051301">
    <property type="term" value="P:cell division"/>
    <property type="evidence" value="ECO:0007669"/>
    <property type="project" value="UniProtKB-KW"/>
</dbReference>
<keyword evidence="2" id="KW-0132">Cell division</keyword>
<name>A0A1M7YBK7_9FIRM</name>
<feature type="transmembrane region" description="Helical" evidence="1">
    <location>
        <begin position="12"/>
        <end position="29"/>
    </location>
</feature>
<organism evidence="2 3">
    <name type="scientific">Anaerocolumna xylanovorans DSM 12503</name>
    <dbReference type="NCBI Taxonomy" id="1121345"/>
    <lineage>
        <taxon>Bacteria</taxon>
        <taxon>Bacillati</taxon>
        <taxon>Bacillota</taxon>
        <taxon>Clostridia</taxon>
        <taxon>Lachnospirales</taxon>
        <taxon>Lachnospiraceae</taxon>
        <taxon>Anaerocolumna</taxon>
    </lineage>
</organism>
<dbReference type="Proteomes" id="UP000184612">
    <property type="component" value="Unassembled WGS sequence"/>
</dbReference>
<dbReference type="AlphaFoldDB" id="A0A1M7YBK7"/>
<dbReference type="RefSeq" id="WP_073589198.1">
    <property type="nucleotide sequence ID" value="NZ_FRFD01000007.1"/>
</dbReference>
<accession>A0A1M7YBK7</accession>
<reference evidence="2 3" key="1">
    <citation type="submission" date="2016-12" db="EMBL/GenBank/DDBJ databases">
        <authorList>
            <person name="Song W.-J."/>
            <person name="Kurnit D.M."/>
        </authorList>
    </citation>
    <scope>NUCLEOTIDE SEQUENCE [LARGE SCALE GENOMIC DNA]</scope>
    <source>
        <strain evidence="2 3">DSM 12503</strain>
    </source>
</reference>
<keyword evidence="1" id="KW-0472">Membrane</keyword>
<dbReference type="OrthoDB" id="1748794at2"/>
<protein>
    <submittedName>
        <fullName evidence="2">Cell division protein FtsQ</fullName>
    </submittedName>
</protein>
<evidence type="ECO:0000256" key="1">
    <source>
        <dbReference type="SAM" id="Phobius"/>
    </source>
</evidence>
<keyword evidence="1" id="KW-1133">Transmembrane helix</keyword>
<keyword evidence="1" id="KW-0812">Transmembrane</keyword>
<keyword evidence="2" id="KW-0131">Cell cycle</keyword>
<evidence type="ECO:0000313" key="3">
    <source>
        <dbReference type="Proteomes" id="UP000184612"/>
    </source>
</evidence>
<proteinExistence type="predicted"/>
<gene>
    <name evidence="2" type="ORF">SAMN02745217_02504</name>
</gene>
<dbReference type="STRING" id="1121345.SAMN02745217_02504"/>
<dbReference type="EMBL" id="FRFD01000007">
    <property type="protein sequence ID" value="SHO49946.1"/>
    <property type="molecule type" value="Genomic_DNA"/>
</dbReference>
<sequence length="240" mass="27605">MKAQKDKSRKKIILSVLFVFLAGFLLYTTCNLRTVSITGSTHYSEKELKQEILSKKTDGNTILFYLRMKYGRKKTIPFVEDITVSLVDRHTVKLRIYEKPVIGCIQYMGSYMYFDKDGIVAESSEKKLKGVPFISGIKFSSFVLYNKMDTEKKELFPVILELTRLIQKFDLKVDTIQFNEDSEVLIKSGQNKILLGKRDTYDEQMADLKTLLPKAGGKKLLIDMKNFVEGQEKIVAKPIE</sequence>
<evidence type="ECO:0000313" key="2">
    <source>
        <dbReference type="EMBL" id="SHO49946.1"/>
    </source>
</evidence>
<keyword evidence="3" id="KW-1185">Reference proteome</keyword>